<evidence type="ECO:0000259" key="5">
    <source>
        <dbReference type="PROSITE" id="PS50830"/>
    </source>
</evidence>
<dbReference type="PANTHER" id="PTHR12302">
    <property type="entry name" value="EBNA2 BINDING PROTEIN P100"/>
    <property type="match status" value="1"/>
</dbReference>
<keyword evidence="1" id="KW-0540">Nuclease</keyword>
<dbReference type="GO" id="GO:0004519">
    <property type="term" value="F:endonuclease activity"/>
    <property type="evidence" value="ECO:0007669"/>
    <property type="project" value="UniProtKB-KW"/>
</dbReference>
<accession>C5CL13</accession>
<dbReference type="OrthoDB" id="9805504at2"/>
<keyword evidence="4" id="KW-0732">Signal</keyword>
<dbReference type="Gene3D" id="2.40.50.90">
    <property type="match status" value="1"/>
</dbReference>
<feature type="domain" description="TNase-like" evidence="5">
    <location>
        <begin position="23"/>
        <end position="162"/>
    </location>
</feature>
<feature type="signal peptide" evidence="4">
    <location>
        <begin position="1"/>
        <end position="21"/>
    </location>
</feature>
<keyword evidence="2" id="KW-0255">Endonuclease</keyword>
<dbReference type="STRING" id="543728.Vapar_4558"/>
<dbReference type="InterPro" id="IPR035437">
    <property type="entry name" value="SNase_OB-fold_sf"/>
</dbReference>
<dbReference type="eggNOG" id="COG1525">
    <property type="taxonomic scope" value="Bacteria"/>
</dbReference>
<sequence precursor="true">MSVLRPLLLAGLLSLSALAQAAERRTCLVVGVSDGDTITARCGAAGNYEQIKVRFNGIDAPEKRQPFGQRAKEALSDLVYMKEAALDCPKSDRYGRSVCKVMVAPASAPRGPKTLDAGLTMITLGLAWWYRTYAREQTPQERGQYEFAEAEARAKRAGLWRDQDLVAPWDWRKAQRAQH</sequence>
<dbReference type="KEGG" id="vap:Vapar_4558"/>
<name>C5CL13_VARPS</name>
<evidence type="ECO:0000313" key="6">
    <source>
        <dbReference type="EMBL" id="ACS21164.1"/>
    </source>
</evidence>
<evidence type="ECO:0000256" key="3">
    <source>
        <dbReference type="ARBA" id="ARBA00022801"/>
    </source>
</evidence>
<dbReference type="PROSITE" id="PS50830">
    <property type="entry name" value="TNASE_3"/>
    <property type="match status" value="1"/>
</dbReference>
<dbReference type="SUPFAM" id="SSF50199">
    <property type="entry name" value="Staphylococcal nuclease"/>
    <property type="match status" value="1"/>
</dbReference>
<dbReference type="AlphaFoldDB" id="C5CL13"/>
<reference evidence="6" key="1">
    <citation type="submission" date="2009-06" db="EMBL/GenBank/DDBJ databases">
        <title>Complete sequence of chromosome 1 of Variovorax paradoxus S110.</title>
        <authorList>
            <consortium name="US DOE Joint Genome Institute"/>
            <person name="Lucas S."/>
            <person name="Copeland A."/>
            <person name="Lapidus A."/>
            <person name="Glavina del Rio T."/>
            <person name="Tice H."/>
            <person name="Bruce D."/>
            <person name="Goodwin L."/>
            <person name="Pitluck S."/>
            <person name="Chertkov O."/>
            <person name="Brettin T."/>
            <person name="Detter J.C."/>
            <person name="Han C."/>
            <person name="Larimer F."/>
            <person name="Land M."/>
            <person name="Hauser L."/>
            <person name="Kyrpides N."/>
            <person name="Ovchinnikova G."/>
            <person name="Orwin P."/>
            <person name="Leadbetter J.R."/>
            <person name="Spain J.C."/>
            <person name="Han J.I."/>
        </authorList>
    </citation>
    <scope>NUCLEOTIDE SEQUENCE</scope>
    <source>
        <strain evidence="6">S110</strain>
    </source>
</reference>
<dbReference type="Pfam" id="PF00565">
    <property type="entry name" value="SNase"/>
    <property type="match status" value="1"/>
</dbReference>
<gene>
    <name evidence="6" type="ordered locus">Vapar_4558</name>
</gene>
<organism evidence="6">
    <name type="scientific">Variovorax paradoxus (strain S110)</name>
    <dbReference type="NCBI Taxonomy" id="543728"/>
    <lineage>
        <taxon>Bacteria</taxon>
        <taxon>Pseudomonadati</taxon>
        <taxon>Pseudomonadota</taxon>
        <taxon>Betaproteobacteria</taxon>
        <taxon>Burkholderiales</taxon>
        <taxon>Comamonadaceae</taxon>
        <taxon>Variovorax</taxon>
    </lineage>
</organism>
<protein>
    <submittedName>
        <fullName evidence="6">Nuclease (SNase domain protein)</fullName>
    </submittedName>
</protein>
<dbReference type="InterPro" id="IPR016071">
    <property type="entry name" value="Staphylococal_nuclease_OB-fold"/>
</dbReference>
<evidence type="ECO:0000256" key="4">
    <source>
        <dbReference type="SAM" id="SignalP"/>
    </source>
</evidence>
<dbReference type="HOGENOM" id="CLU_046484_7_0_4"/>
<dbReference type="GO" id="GO:0016787">
    <property type="term" value="F:hydrolase activity"/>
    <property type="evidence" value="ECO:0007669"/>
    <property type="project" value="UniProtKB-KW"/>
</dbReference>
<dbReference type="EMBL" id="CP001635">
    <property type="protein sequence ID" value="ACS21164.1"/>
    <property type="molecule type" value="Genomic_DNA"/>
</dbReference>
<feature type="chain" id="PRO_5002949533" evidence="4">
    <location>
        <begin position="22"/>
        <end position="179"/>
    </location>
</feature>
<keyword evidence="3" id="KW-0378">Hydrolase</keyword>
<dbReference type="SMART" id="SM00318">
    <property type="entry name" value="SNc"/>
    <property type="match status" value="1"/>
</dbReference>
<evidence type="ECO:0000256" key="1">
    <source>
        <dbReference type="ARBA" id="ARBA00022722"/>
    </source>
</evidence>
<proteinExistence type="predicted"/>
<evidence type="ECO:0000256" key="2">
    <source>
        <dbReference type="ARBA" id="ARBA00022759"/>
    </source>
</evidence>
<dbReference type="PANTHER" id="PTHR12302:SF3">
    <property type="entry name" value="SERINE_THREONINE-PROTEIN KINASE 31"/>
    <property type="match status" value="1"/>
</dbReference>